<dbReference type="SUPFAM" id="SSF52540">
    <property type="entry name" value="P-loop containing nucleoside triphosphate hydrolases"/>
    <property type="match status" value="1"/>
</dbReference>
<dbReference type="Proteomes" id="UP001054857">
    <property type="component" value="Unassembled WGS sequence"/>
</dbReference>
<dbReference type="SMART" id="SM00456">
    <property type="entry name" value="WW"/>
    <property type="match status" value="1"/>
</dbReference>
<name>A0AAD3DYE1_9CHLO</name>
<feature type="compositionally biased region" description="Gly residues" evidence="6">
    <location>
        <begin position="347"/>
        <end position="358"/>
    </location>
</feature>
<dbReference type="InterPro" id="IPR036627">
    <property type="entry name" value="CobW-likC_sf"/>
</dbReference>
<feature type="region of interest" description="Disordered" evidence="6">
    <location>
        <begin position="242"/>
        <end position="270"/>
    </location>
</feature>
<feature type="compositionally biased region" description="Basic residues" evidence="6">
    <location>
        <begin position="420"/>
        <end position="431"/>
    </location>
</feature>
<evidence type="ECO:0000259" key="7">
    <source>
        <dbReference type="PROSITE" id="PS50020"/>
    </source>
</evidence>
<feature type="region of interest" description="Disordered" evidence="6">
    <location>
        <begin position="613"/>
        <end position="673"/>
    </location>
</feature>
<evidence type="ECO:0000256" key="4">
    <source>
        <dbReference type="ARBA" id="ARBA00034320"/>
    </source>
</evidence>
<proteinExistence type="inferred from homology"/>
<feature type="compositionally biased region" description="Acidic residues" evidence="6">
    <location>
        <begin position="245"/>
        <end position="255"/>
    </location>
</feature>
<dbReference type="Gene3D" id="3.40.50.300">
    <property type="entry name" value="P-loop containing nucleotide triphosphate hydrolases"/>
    <property type="match status" value="1"/>
</dbReference>
<dbReference type="GO" id="GO:0016787">
    <property type="term" value="F:hydrolase activity"/>
    <property type="evidence" value="ECO:0007669"/>
    <property type="project" value="UniProtKB-KW"/>
</dbReference>
<comment type="catalytic activity">
    <reaction evidence="5">
        <text>GTP + H2O = GDP + phosphate + H(+)</text>
        <dbReference type="Rhea" id="RHEA:19669"/>
        <dbReference type="ChEBI" id="CHEBI:15377"/>
        <dbReference type="ChEBI" id="CHEBI:15378"/>
        <dbReference type="ChEBI" id="CHEBI:37565"/>
        <dbReference type="ChEBI" id="CHEBI:43474"/>
        <dbReference type="ChEBI" id="CHEBI:58189"/>
    </reaction>
    <physiologicalReaction direction="left-to-right" evidence="5">
        <dbReference type="Rhea" id="RHEA:19670"/>
    </physiologicalReaction>
</comment>
<feature type="domain" description="WW" evidence="7">
    <location>
        <begin position="568"/>
        <end position="602"/>
    </location>
</feature>
<reference evidence="8 9" key="1">
    <citation type="journal article" date="2021" name="Sci. Rep.">
        <title>Genome sequencing of the multicellular alga Astrephomene provides insights into convergent evolution of germ-soma differentiation.</title>
        <authorList>
            <person name="Yamashita S."/>
            <person name="Yamamoto K."/>
            <person name="Matsuzaki R."/>
            <person name="Suzuki S."/>
            <person name="Yamaguchi H."/>
            <person name="Hirooka S."/>
            <person name="Minakuchi Y."/>
            <person name="Miyagishima S."/>
            <person name="Kawachi M."/>
            <person name="Toyoda A."/>
            <person name="Nozaki H."/>
        </authorList>
    </citation>
    <scope>NUCLEOTIDE SEQUENCE [LARGE SCALE GENOMIC DNA]</scope>
    <source>
        <strain evidence="8 9">NIES-4017</strain>
    </source>
</reference>
<dbReference type="InterPro" id="IPR001202">
    <property type="entry name" value="WW_dom"/>
</dbReference>
<comment type="similarity">
    <text evidence="4">Belongs to the SIMIBI class G3E GTPase family. ZNG1 subfamily.</text>
</comment>
<keyword evidence="2" id="KW-0378">Hydrolase</keyword>
<dbReference type="Pfam" id="PF02492">
    <property type="entry name" value="cobW"/>
    <property type="match status" value="1"/>
</dbReference>
<comment type="caution">
    <text evidence="8">The sequence shown here is derived from an EMBL/GenBank/DDBJ whole genome shotgun (WGS) entry which is preliminary data.</text>
</comment>
<evidence type="ECO:0000256" key="1">
    <source>
        <dbReference type="ARBA" id="ARBA00022741"/>
    </source>
</evidence>
<keyword evidence="3" id="KW-0143">Chaperone</keyword>
<dbReference type="PANTHER" id="PTHR13748">
    <property type="entry name" value="COBW-RELATED"/>
    <property type="match status" value="1"/>
</dbReference>
<dbReference type="GO" id="GO:0000166">
    <property type="term" value="F:nucleotide binding"/>
    <property type="evidence" value="ECO:0007669"/>
    <property type="project" value="UniProtKB-KW"/>
</dbReference>
<dbReference type="Pfam" id="PF00397">
    <property type="entry name" value="WW"/>
    <property type="match status" value="1"/>
</dbReference>
<dbReference type="EMBL" id="BMAR01000026">
    <property type="protein sequence ID" value="GFR48893.1"/>
    <property type="molecule type" value="Genomic_DNA"/>
</dbReference>
<feature type="compositionally biased region" description="Low complexity" evidence="6">
    <location>
        <begin position="628"/>
        <end position="655"/>
    </location>
</feature>
<feature type="region of interest" description="Disordered" evidence="6">
    <location>
        <begin position="344"/>
        <end position="364"/>
    </location>
</feature>
<dbReference type="SMART" id="SM00833">
    <property type="entry name" value="CobW_C"/>
    <property type="match status" value="1"/>
</dbReference>
<accession>A0AAD3DYE1</accession>
<keyword evidence="9" id="KW-1185">Reference proteome</keyword>
<dbReference type="PROSITE" id="PS50020">
    <property type="entry name" value="WW_DOMAIN_2"/>
    <property type="match status" value="1"/>
</dbReference>
<dbReference type="SUPFAM" id="SSF90002">
    <property type="entry name" value="Hypothetical protein YjiA, C-terminal domain"/>
    <property type="match status" value="1"/>
</dbReference>
<protein>
    <recommendedName>
        <fullName evidence="7">WW domain-containing protein</fullName>
    </recommendedName>
</protein>
<dbReference type="InterPro" id="IPR003495">
    <property type="entry name" value="CobW/HypB/UreG_nucleotide-bd"/>
</dbReference>
<feature type="region of interest" description="Disordered" evidence="6">
    <location>
        <begin position="404"/>
        <end position="433"/>
    </location>
</feature>
<dbReference type="GO" id="GO:0005737">
    <property type="term" value="C:cytoplasm"/>
    <property type="evidence" value="ECO:0007669"/>
    <property type="project" value="TreeGrafter"/>
</dbReference>
<gene>
    <name evidence="8" type="ORF">Agub_g10838</name>
</gene>
<dbReference type="Pfam" id="PF07683">
    <property type="entry name" value="CobW_C"/>
    <property type="match status" value="1"/>
</dbReference>
<dbReference type="InterPro" id="IPR036020">
    <property type="entry name" value="WW_dom_sf"/>
</dbReference>
<sequence length="673" mass="71414">MAAPKSSDHAAHQKTPVTILTGFLGAGKTTLLNYILKAKGSRSIAVIENEFGEVNIDSALVADNLLAKEDLVSLENGCVCCSLRKDIVKAFAEIERRSRHQGKRVDAIVLETTGLADPAPVAFTFFANPWLASRYRLDSIICVVDARYLMQHLEDGKHPEGPINEAVQQIAFADLILLNKVDLVADEDAKRQVLSAIKRINNSARIIECQLNQETGRPPMETLLFNNLFSVNRVLEQVDPQFLDSDSDDDGDDDQLPPPQSAASPEWQLPGHQADRDIMDRTASGAHASSSAGPSASAPGTRPTSVTEAGAPVTTAAAPSTTLAAGREDRAALAAAAAAARTEAQAGPGGGGASGAGAGPDSSNPSAAALIGDADAAAGAATTAAAAASDAATARALLKYQQRLSGHKHGRDGQPSSGGHHPHKGGHHHPHSALECEDNCEECKVAVGMKAQAERNPKRRAKRLHDLSDISSVGIMARGPLDEYRFNMYMRDLLAEKAQDIFRCKGVLSVHGYGSTKFVFQGVHETICYGPAEQPWRPDEAPVNQVVFIGRGLDRKALIEGFRTCVWVPLPDGWDEFRDPATKQPYYVHRASGEKTWTRPEFACPRVVATQGATMQPSKLLPRRQHPQHPQEQAVGAAAAGAAQQQQQDPAAALAVTPAGTVPSAGALGTASN</sequence>
<evidence type="ECO:0000256" key="5">
    <source>
        <dbReference type="ARBA" id="ARBA00049117"/>
    </source>
</evidence>
<organism evidence="8 9">
    <name type="scientific">Astrephomene gubernaculifera</name>
    <dbReference type="NCBI Taxonomy" id="47775"/>
    <lineage>
        <taxon>Eukaryota</taxon>
        <taxon>Viridiplantae</taxon>
        <taxon>Chlorophyta</taxon>
        <taxon>core chlorophytes</taxon>
        <taxon>Chlorophyceae</taxon>
        <taxon>CS clade</taxon>
        <taxon>Chlamydomonadales</taxon>
        <taxon>Astrephomenaceae</taxon>
        <taxon>Astrephomene</taxon>
    </lineage>
</organism>
<evidence type="ECO:0000256" key="3">
    <source>
        <dbReference type="ARBA" id="ARBA00023186"/>
    </source>
</evidence>
<dbReference type="InterPro" id="IPR011629">
    <property type="entry name" value="CobW-like_C"/>
</dbReference>
<dbReference type="AlphaFoldDB" id="A0AAD3DYE1"/>
<dbReference type="CDD" id="cd00201">
    <property type="entry name" value="WW"/>
    <property type="match status" value="1"/>
</dbReference>
<feature type="region of interest" description="Disordered" evidence="6">
    <location>
        <begin position="283"/>
        <end position="323"/>
    </location>
</feature>
<dbReference type="Gene3D" id="3.30.1220.10">
    <property type="entry name" value="CobW-like, C-terminal domain"/>
    <property type="match status" value="1"/>
</dbReference>
<evidence type="ECO:0000256" key="6">
    <source>
        <dbReference type="SAM" id="MobiDB-lite"/>
    </source>
</evidence>
<evidence type="ECO:0000256" key="2">
    <source>
        <dbReference type="ARBA" id="ARBA00022801"/>
    </source>
</evidence>
<dbReference type="InterPro" id="IPR051316">
    <property type="entry name" value="Zinc-reg_GTPase_activator"/>
</dbReference>
<dbReference type="CDD" id="cd03112">
    <property type="entry name" value="CobW-like"/>
    <property type="match status" value="1"/>
</dbReference>
<dbReference type="Gene3D" id="2.20.70.10">
    <property type="match status" value="1"/>
</dbReference>
<keyword evidence="1" id="KW-0547">Nucleotide-binding</keyword>
<evidence type="ECO:0000313" key="8">
    <source>
        <dbReference type="EMBL" id="GFR48893.1"/>
    </source>
</evidence>
<dbReference type="PANTHER" id="PTHR13748:SF70">
    <property type="entry name" value="COBW_HYPB_UREG NUCLEOTIDE-BINDING DOMAIN-CONTAINING PROTEIN"/>
    <property type="match status" value="1"/>
</dbReference>
<dbReference type="SUPFAM" id="SSF51045">
    <property type="entry name" value="WW domain"/>
    <property type="match status" value="1"/>
</dbReference>
<dbReference type="InterPro" id="IPR027417">
    <property type="entry name" value="P-loop_NTPase"/>
</dbReference>
<evidence type="ECO:0000313" key="9">
    <source>
        <dbReference type="Proteomes" id="UP001054857"/>
    </source>
</evidence>